<organism evidence="2 3">
    <name type="scientific">Phytophthora nicotianae P1976</name>
    <dbReference type="NCBI Taxonomy" id="1317066"/>
    <lineage>
        <taxon>Eukaryota</taxon>
        <taxon>Sar</taxon>
        <taxon>Stramenopiles</taxon>
        <taxon>Oomycota</taxon>
        <taxon>Peronosporomycetes</taxon>
        <taxon>Peronosporales</taxon>
        <taxon>Peronosporaceae</taxon>
        <taxon>Phytophthora</taxon>
    </lineage>
</organism>
<accession>A0A081AK64</accession>
<evidence type="ECO:0000256" key="1">
    <source>
        <dbReference type="SAM" id="MobiDB-lite"/>
    </source>
</evidence>
<evidence type="ECO:0000313" key="2">
    <source>
        <dbReference type="EMBL" id="ETO79275.1"/>
    </source>
</evidence>
<feature type="compositionally biased region" description="Basic and acidic residues" evidence="1">
    <location>
        <begin position="1"/>
        <end position="10"/>
    </location>
</feature>
<dbReference type="Proteomes" id="UP000028582">
    <property type="component" value="Unassembled WGS sequence"/>
</dbReference>
<sequence length="85" mass="9259">MRTDENRVNPRWDPSPAPSTSSRRFQRAAPSSASSFGHNRLALRERTSPSYRSTATSRLMAPTASSLAYRTASPASAGLVVHIGW</sequence>
<proteinExistence type="predicted"/>
<protein>
    <submittedName>
        <fullName evidence="2">Uncharacterized protein</fullName>
    </submittedName>
</protein>
<reference evidence="2 3" key="1">
    <citation type="submission" date="2013-11" db="EMBL/GenBank/DDBJ databases">
        <title>The Genome Sequence of Phytophthora parasitica P1976.</title>
        <authorList>
            <consortium name="The Broad Institute Genomics Platform"/>
            <person name="Russ C."/>
            <person name="Tyler B."/>
            <person name="Panabieres F."/>
            <person name="Shan W."/>
            <person name="Tripathy S."/>
            <person name="Grunwald N."/>
            <person name="Machado M."/>
            <person name="Johnson C.S."/>
            <person name="Walker B."/>
            <person name="Young S."/>
            <person name="Zeng Q."/>
            <person name="Gargeya S."/>
            <person name="Fitzgerald M."/>
            <person name="Haas B."/>
            <person name="Abouelleil A."/>
            <person name="Allen A.W."/>
            <person name="Alvarado L."/>
            <person name="Arachchi H.M."/>
            <person name="Berlin A.M."/>
            <person name="Chapman S.B."/>
            <person name="Gainer-Dewar J."/>
            <person name="Goldberg J."/>
            <person name="Griggs A."/>
            <person name="Gujja S."/>
            <person name="Hansen M."/>
            <person name="Howarth C."/>
            <person name="Imamovic A."/>
            <person name="Ireland A."/>
            <person name="Larimer J."/>
            <person name="McCowan C."/>
            <person name="Murphy C."/>
            <person name="Pearson M."/>
            <person name="Poon T.W."/>
            <person name="Priest M."/>
            <person name="Roberts A."/>
            <person name="Saif S."/>
            <person name="Shea T."/>
            <person name="Sisk P."/>
            <person name="Sykes S."/>
            <person name="Wortman J."/>
            <person name="Nusbaum C."/>
            <person name="Birren B."/>
        </authorList>
    </citation>
    <scope>NUCLEOTIDE SEQUENCE [LARGE SCALE GENOMIC DNA]</scope>
    <source>
        <strain evidence="2 3">P1976</strain>
    </source>
</reference>
<dbReference type="EMBL" id="ANJA01001125">
    <property type="protein sequence ID" value="ETO79275.1"/>
    <property type="molecule type" value="Genomic_DNA"/>
</dbReference>
<feature type="compositionally biased region" description="Polar residues" evidence="1">
    <location>
        <begin position="48"/>
        <end position="57"/>
    </location>
</feature>
<gene>
    <name evidence="2" type="ORF">F444_05993</name>
</gene>
<dbReference type="AlphaFoldDB" id="A0A081AK64"/>
<feature type="region of interest" description="Disordered" evidence="1">
    <location>
        <begin position="1"/>
        <end position="57"/>
    </location>
</feature>
<comment type="caution">
    <text evidence="2">The sequence shown here is derived from an EMBL/GenBank/DDBJ whole genome shotgun (WGS) entry which is preliminary data.</text>
</comment>
<feature type="compositionally biased region" description="Polar residues" evidence="1">
    <location>
        <begin position="18"/>
        <end position="37"/>
    </location>
</feature>
<name>A0A081AK64_PHYNI</name>
<evidence type="ECO:0000313" key="3">
    <source>
        <dbReference type="Proteomes" id="UP000028582"/>
    </source>
</evidence>